<dbReference type="GO" id="GO:0016787">
    <property type="term" value="F:hydrolase activity"/>
    <property type="evidence" value="ECO:0007669"/>
    <property type="project" value="UniProtKB-KW"/>
</dbReference>
<dbReference type="InterPro" id="IPR000073">
    <property type="entry name" value="AB_hydrolase_1"/>
</dbReference>
<name>A0A346A3B5_9HYPH</name>
<keyword evidence="2" id="KW-0378">Hydrolase</keyword>
<evidence type="ECO:0000313" key="2">
    <source>
        <dbReference type="EMBL" id="AXK83662.1"/>
    </source>
</evidence>
<proteinExistence type="predicted"/>
<dbReference type="PANTHER" id="PTHR43798">
    <property type="entry name" value="MONOACYLGLYCEROL LIPASE"/>
    <property type="match status" value="1"/>
</dbReference>
<dbReference type="AlphaFoldDB" id="A0A346A3B5"/>
<evidence type="ECO:0000313" key="3">
    <source>
        <dbReference type="Proteomes" id="UP000254889"/>
    </source>
</evidence>
<dbReference type="EMBL" id="CP031417">
    <property type="protein sequence ID" value="AXK83662.1"/>
    <property type="molecule type" value="Genomic_DNA"/>
</dbReference>
<dbReference type="OrthoDB" id="9804723at2"/>
<dbReference type="PANTHER" id="PTHR43798:SF33">
    <property type="entry name" value="HYDROLASE, PUTATIVE (AFU_ORTHOLOGUE AFUA_2G14860)-RELATED"/>
    <property type="match status" value="1"/>
</dbReference>
<sequence length="258" mass="27173">MTDDLISRRGLSATRGGRGEKLAVLIHGLGANRAVWSRMLAIAGDHWPGRWLAPDLRGHGRSVMHGPYGYAMHAADIAGLIESEEPGNVTLVGHSMGGVVAALVATGWYGPHVADVAAFGVKLVWTPEEEGKARELSLRPARSFTTRAEAVDRFLKISGLIGLVDPDSETAASGIGGSEGQWQVAMDPRAFGSVGPSIPALLKLAAAPLRLAAGARDPMVTLTQMQTIDAAARAIDGAGHNAHWEAPAKVWNFVNNKN</sequence>
<dbReference type="InterPro" id="IPR050266">
    <property type="entry name" value="AB_hydrolase_sf"/>
</dbReference>
<dbReference type="Proteomes" id="UP000254889">
    <property type="component" value="Chromosome"/>
</dbReference>
<dbReference type="InterPro" id="IPR029058">
    <property type="entry name" value="AB_hydrolase_fold"/>
</dbReference>
<protein>
    <submittedName>
        <fullName evidence="2">Alpha/beta hydrolase</fullName>
    </submittedName>
</protein>
<keyword evidence="3" id="KW-1185">Reference proteome</keyword>
<evidence type="ECO:0000259" key="1">
    <source>
        <dbReference type="Pfam" id="PF12697"/>
    </source>
</evidence>
<dbReference type="GO" id="GO:0016020">
    <property type="term" value="C:membrane"/>
    <property type="evidence" value="ECO:0007669"/>
    <property type="project" value="TreeGrafter"/>
</dbReference>
<dbReference type="Gene3D" id="3.40.50.1820">
    <property type="entry name" value="alpha/beta hydrolase"/>
    <property type="match status" value="1"/>
</dbReference>
<gene>
    <name evidence="2" type="ORF">DW352_25920</name>
</gene>
<organism evidence="2 3">
    <name type="scientific">Pseudolabrys taiwanensis</name>
    <dbReference type="NCBI Taxonomy" id="331696"/>
    <lineage>
        <taxon>Bacteria</taxon>
        <taxon>Pseudomonadati</taxon>
        <taxon>Pseudomonadota</taxon>
        <taxon>Alphaproteobacteria</taxon>
        <taxon>Hyphomicrobiales</taxon>
        <taxon>Xanthobacteraceae</taxon>
        <taxon>Pseudolabrys</taxon>
    </lineage>
</organism>
<dbReference type="KEGG" id="ptaw:DW352_25920"/>
<dbReference type="SUPFAM" id="SSF53474">
    <property type="entry name" value="alpha/beta-Hydrolases"/>
    <property type="match status" value="1"/>
</dbReference>
<dbReference type="RefSeq" id="WP_115694041.1">
    <property type="nucleotide sequence ID" value="NZ_CP031417.1"/>
</dbReference>
<reference evidence="2 3" key="1">
    <citation type="submission" date="2018-07" db="EMBL/GenBank/DDBJ databases">
        <authorList>
            <person name="Quirk P.G."/>
            <person name="Krulwich T.A."/>
        </authorList>
    </citation>
    <scope>NUCLEOTIDE SEQUENCE [LARGE SCALE GENOMIC DNA]</scope>
    <source>
        <strain evidence="2 3">CC-BB4</strain>
    </source>
</reference>
<feature type="domain" description="AB hydrolase-1" evidence="1">
    <location>
        <begin position="24"/>
        <end position="250"/>
    </location>
</feature>
<dbReference type="Pfam" id="PF12697">
    <property type="entry name" value="Abhydrolase_6"/>
    <property type="match status" value="1"/>
</dbReference>
<accession>A0A346A3B5</accession>